<protein>
    <submittedName>
        <fullName evidence="1">Uncharacterized protein</fullName>
    </submittedName>
</protein>
<reference evidence="1" key="1">
    <citation type="submission" date="2013-11" db="EMBL/GenBank/DDBJ databases">
        <title>Genome sequence of the fusiform rust pathogen reveals effectors for host alternation and coevolution with pine.</title>
        <authorList>
            <consortium name="DOE Joint Genome Institute"/>
            <person name="Smith K."/>
            <person name="Pendleton A."/>
            <person name="Kubisiak T."/>
            <person name="Anderson C."/>
            <person name="Salamov A."/>
            <person name="Aerts A."/>
            <person name="Riley R."/>
            <person name="Clum A."/>
            <person name="Lindquist E."/>
            <person name="Ence D."/>
            <person name="Campbell M."/>
            <person name="Kronenberg Z."/>
            <person name="Feau N."/>
            <person name="Dhillon B."/>
            <person name="Hamelin R."/>
            <person name="Burleigh J."/>
            <person name="Smith J."/>
            <person name="Yandell M."/>
            <person name="Nelson C."/>
            <person name="Grigoriev I."/>
            <person name="Davis J."/>
        </authorList>
    </citation>
    <scope>NUCLEOTIDE SEQUENCE</scope>
    <source>
        <strain evidence="1">G11</strain>
    </source>
</reference>
<dbReference type="EMBL" id="MU167252">
    <property type="protein sequence ID" value="KAG0147043.1"/>
    <property type="molecule type" value="Genomic_DNA"/>
</dbReference>
<proteinExistence type="predicted"/>
<evidence type="ECO:0000313" key="2">
    <source>
        <dbReference type="Proteomes" id="UP000886653"/>
    </source>
</evidence>
<accession>A0A9P6NJB7</accession>
<gene>
    <name evidence="1" type="ORF">CROQUDRAFT_486617</name>
</gene>
<organism evidence="1 2">
    <name type="scientific">Cronartium quercuum f. sp. fusiforme G11</name>
    <dbReference type="NCBI Taxonomy" id="708437"/>
    <lineage>
        <taxon>Eukaryota</taxon>
        <taxon>Fungi</taxon>
        <taxon>Dikarya</taxon>
        <taxon>Basidiomycota</taxon>
        <taxon>Pucciniomycotina</taxon>
        <taxon>Pucciniomycetes</taxon>
        <taxon>Pucciniales</taxon>
        <taxon>Coleosporiaceae</taxon>
        <taxon>Cronartium</taxon>
    </lineage>
</organism>
<sequence length="85" mass="9565">MSIEFDTVVLKKFVISSSRVVGRWSVRRAIPDILQGIVAPGHPFTLPSPSKSFHNPFDKSAPTLPHHFLPIHSLQPLHLQIYPCE</sequence>
<comment type="caution">
    <text evidence="1">The sequence shown here is derived from an EMBL/GenBank/DDBJ whole genome shotgun (WGS) entry which is preliminary data.</text>
</comment>
<dbReference type="Proteomes" id="UP000886653">
    <property type="component" value="Unassembled WGS sequence"/>
</dbReference>
<keyword evidence="2" id="KW-1185">Reference proteome</keyword>
<dbReference type="AlphaFoldDB" id="A0A9P6NJB7"/>
<evidence type="ECO:0000313" key="1">
    <source>
        <dbReference type="EMBL" id="KAG0147043.1"/>
    </source>
</evidence>
<name>A0A9P6NJB7_9BASI</name>